<evidence type="ECO:0000313" key="1">
    <source>
        <dbReference type="EMBL" id="KAI8045495.1"/>
    </source>
</evidence>
<dbReference type="AlphaFoldDB" id="A0A9P9YYY5"/>
<name>A0A9P9YYY5_9MUSC</name>
<gene>
    <name evidence="1" type="ORF">M5D96_001677</name>
</gene>
<protein>
    <submittedName>
        <fullName evidence="1">Uncharacterized protein</fullName>
    </submittedName>
</protein>
<evidence type="ECO:0000313" key="2">
    <source>
        <dbReference type="Proteomes" id="UP001059596"/>
    </source>
</evidence>
<comment type="caution">
    <text evidence="1">The sequence shown here is derived from an EMBL/GenBank/DDBJ whole genome shotgun (WGS) entry which is preliminary data.</text>
</comment>
<sequence>MQVTVYGMQFVCHLFMATNFVLRNLQTTRSKPAIRQLRGPICHA</sequence>
<dbReference type="EMBL" id="JAMKOV010000001">
    <property type="protein sequence ID" value="KAI8045495.1"/>
    <property type="molecule type" value="Genomic_DNA"/>
</dbReference>
<keyword evidence="2" id="KW-1185">Reference proteome</keyword>
<reference evidence="1" key="1">
    <citation type="journal article" date="2023" name="Genome Biol. Evol.">
        <title>Long-read-based Genome Assembly of Drosophila gunungcola Reveals Fewer Chemosensory Genes in Flower-breeding Species.</title>
        <authorList>
            <person name="Negi A."/>
            <person name="Liao B.Y."/>
            <person name="Yeh S.D."/>
        </authorList>
    </citation>
    <scope>NUCLEOTIDE SEQUENCE</scope>
    <source>
        <strain evidence="1">Sukarami</strain>
    </source>
</reference>
<proteinExistence type="predicted"/>
<dbReference type="Proteomes" id="UP001059596">
    <property type="component" value="Chromosome 3R"/>
</dbReference>
<organism evidence="1 2">
    <name type="scientific">Drosophila gunungcola</name>
    <name type="common">fruit fly</name>
    <dbReference type="NCBI Taxonomy" id="103775"/>
    <lineage>
        <taxon>Eukaryota</taxon>
        <taxon>Metazoa</taxon>
        <taxon>Ecdysozoa</taxon>
        <taxon>Arthropoda</taxon>
        <taxon>Hexapoda</taxon>
        <taxon>Insecta</taxon>
        <taxon>Pterygota</taxon>
        <taxon>Neoptera</taxon>
        <taxon>Endopterygota</taxon>
        <taxon>Diptera</taxon>
        <taxon>Brachycera</taxon>
        <taxon>Muscomorpha</taxon>
        <taxon>Ephydroidea</taxon>
        <taxon>Drosophilidae</taxon>
        <taxon>Drosophila</taxon>
        <taxon>Sophophora</taxon>
    </lineage>
</organism>
<accession>A0A9P9YYY5</accession>